<dbReference type="RefSeq" id="WP_073146826.1">
    <property type="nucleotide sequence ID" value="NZ_FRAG01000004.1"/>
</dbReference>
<dbReference type="GO" id="GO:0005315">
    <property type="term" value="F:phosphate transmembrane transporter activity"/>
    <property type="evidence" value="ECO:0007669"/>
    <property type="project" value="InterPro"/>
</dbReference>
<name>A0A1M6KTC6_PARC5</name>
<dbReference type="SUPFAM" id="SSF161098">
    <property type="entry name" value="MetI-like"/>
    <property type="match status" value="1"/>
</dbReference>
<dbReference type="OrthoDB" id="9785113at2"/>
<evidence type="ECO:0000256" key="4">
    <source>
        <dbReference type="ARBA" id="ARBA00022475"/>
    </source>
</evidence>
<evidence type="ECO:0000256" key="3">
    <source>
        <dbReference type="ARBA" id="ARBA00022448"/>
    </source>
</evidence>
<comment type="similarity">
    <text evidence="2 8">Belongs to the binding-protein-dependent transport system permease family. CysTW subfamily.</text>
</comment>
<keyword evidence="6 8" id="KW-1133">Transmembrane helix</keyword>
<dbReference type="GO" id="GO:0035435">
    <property type="term" value="P:phosphate ion transmembrane transport"/>
    <property type="evidence" value="ECO:0007669"/>
    <property type="project" value="InterPro"/>
</dbReference>
<feature type="transmembrane region" description="Helical" evidence="8">
    <location>
        <begin position="204"/>
        <end position="222"/>
    </location>
</feature>
<dbReference type="Gene3D" id="1.10.3720.10">
    <property type="entry name" value="MetI-like"/>
    <property type="match status" value="1"/>
</dbReference>
<dbReference type="InterPro" id="IPR005672">
    <property type="entry name" value="Phosphate_PstA"/>
</dbReference>
<evidence type="ECO:0000259" key="9">
    <source>
        <dbReference type="PROSITE" id="PS50928"/>
    </source>
</evidence>
<dbReference type="EMBL" id="FRAG01000004">
    <property type="protein sequence ID" value="SHJ62218.1"/>
    <property type="molecule type" value="Genomic_DNA"/>
</dbReference>
<feature type="transmembrane region" description="Helical" evidence="8">
    <location>
        <begin position="110"/>
        <end position="130"/>
    </location>
</feature>
<reference evidence="10 11" key="1">
    <citation type="submission" date="2016-11" db="EMBL/GenBank/DDBJ databases">
        <authorList>
            <person name="Jaros S."/>
            <person name="Januszkiewicz K."/>
            <person name="Wedrychowicz H."/>
        </authorList>
    </citation>
    <scope>NUCLEOTIDE SEQUENCE [LARGE SCALE GENOMIC DNA]</scope>
    <source>
        <strain evidence="10 11">DSM 15212</strain>
    </source>
</reference>
<comment type="subcellular location">
    <subcellularLocation>
        <location evidence="1 8">Cell membrane</location>
        <topology evidence="1 8">Multi-pass membrane protein</topology>
    </subcellularLocation>
</comment>
<keyword evidence="4 8" id="KW-1003">Cell membrane</keyword>
<dbReference type="PROSITE" id="PS51257">
    <property type="entry name" value="PROKAR_LIPOPROTEIN"/>
    <property type="match status" value="1"/>
</dbReference>
<dbReference type="PANTHER" id="PTHR43470:SF5">
    <property type="entry name" value="PHOSPHATE TRANSPORT SYSTEM PERMEASE PROTEIN PSTA"/>
    <property type="match status" value="1"/>
</dbReference>
<dbReference type="InterPro" id="IPR000515">
    <property type="entry name" value="MetI-like"/>
</dbReference>
<evidence type="ECO:0000256" key="7">
    <source>
        <dbReference type="ARBA" id="ARBA00023136"/>
    </source>
</evidence>
<dbReference type="PANTHER" id="PTHR43470">
    <property type="entry name" value="PHOSPHATE TRANSPORT SYSTEM PERMEASE PROTEIN PSTA-RELATED"/>
    <property type="match status" value="1"/>
</dbReference>
<evidence type="ECO:0000256" key="8">
    <source>
        <dbReference type="RuleBase" id="RU363043"/>
    </source>
</evidence>
<dbReference type="STRING" id="1121301.SAMN02745912_00530"/>
<dbReference type="GO" id="GO:0005886">
    <property type="term" value="C:plasma membrane"/>
    <property type="evidence" value="ECO:0007669"/>
    <property type="project" value="UniProtKB-SubCell"/>
</dbReference>
<dbReference type="CDD" id="cd06261">
    <property type="entry name" value="TM_PBP2"/>
    <property type="match status" value="1"/>
</dbReference>
<feature type="transmembrane region" description="Helical" evidence="8">
    <location>
        <begin position="136"/>
        <end position="154"/>
    </location>
</feature>
<evidence type="ECO:0000256" key="5">
    <source>
        <dbReference type="ARBA" id="ARBA00022692"/>
    </source>
</evidence>
<feature type="transmembrane region" description="Helical" evidence="8">
    <location>
        <begin position="12"/>
        <end position="33"/>
    </location>
</feature>
<dbReference type="AlphaFoldDB" id="A0A1M6KTC6"/>
<evidence type="ECO:0000256" key="6">
    <source>
        <dbReference type="ARBA" id="ARBA00022989"/>
    </source>
</evidence>
<keyword evidence="7 8" id="KW-0472">Membrane</keyword>
<sequence length="284" mass="31033">MSLARRKKINTIFHVILVACILFSLIVLIILFTDILKKGFPFLNIDFLTKYSSRFPKKSGIRAGLFGSLWIIITTVIIAFPLGVSGAIYLEEYAPKNRFTSLIKINISNLAGVPSIVYGILGLSLFVRTLKFGRTILSASLTMALLILPIIIVSSQEALKTVPKDLKEASYGLGATKWETITGVILPYSMPGILTGTILAISRAIGEAAPLVVVGGAAAIWFTPKGLMDEFTTLPLQIFTWASKPQADFQLVAAAGITVLLLVLIFINLTAILLRNKYQDRMKM</sequence>
<feature type="domain" description="ABC transmembrane type-1" evidence="9">
    <location>
        <begin position="65"/>
        <end position="270"/>
    </location>
</feature>
<evidence type="ECO:0000256" key="2">
    <source>
        <dbReference type="ARBA" id="ARBA00007069"/>
    </source>
</evidence>
<evidence type="ECO:0000313" key="11">
    <source>
        <dbReference type="Proteomes" id="UP000184465"/>
    </source>
</evidence>
<organism evidence="10 11">
    <name type="scientific">Paramaledivibacter caminithermalis (strain DSM 15212 / CIP 107654 / DViRD3)</name>
    <name type="common">Clostridium caminithermale</name>
    <dbReference type="NCBI Taxonomy" id="1121301"/>
    <lineage>
        <taxon>Bacteria</taxon>
        <taxon>Bacillati</taxon>
        <taxon>Bacillota</taxon>
        <taxon>Clostridia</taxon>
        <taxon>Peptostreptococcales</taxon>
        <taxon>Caminicellaceae</taxon>
        <taxon>Paramaledivibacter</taxon>
    </lineage>
</organism>
<gene>
    <name evidence="10" type="ORF">SAMN02745912_00530</name>
</gene>
<proteinExistence type="inferred from homology"/>
<feature type="transmembrane region" description="Helical" evidence="8">
    <location>
        <begin position="251"/>
        <end position="274"/>
    </location>
</feature>
<accession>A0A1M6KTC6</accession>
<dbReference type="Pfam" id="PF00528">
    <property type="entry name" value="BPD_transp_1"/>
    <property type="match status" value="1"/>
</dbReference>
<evidence type="ECO:0000313" key="10">
    <source>
        <dbReference type="EMBL" id="SHJ62218.1"/>
    </source>
</evidence>
<keyword evidence="11" id="KW-1185">Reference proteome</keyword>
<keyword evidence="3" id="KW-0813">Transport</keyword>
<dbReference type="InterPro" id="IPR035906">
    <property type="entry name" value="MetI-like_sf"/>
</dbReference>
<dbReference type="Proteomes" id="UP000184465">
    <property type="component" value="Unassembled WGS sequence"/>
</dbReference>
<evidence type="ECO:0000256" key="1">
    <source>
        <dbReference type="ARBA" id="ARBA00004651"/>
    </source>
</evidence>
<feature type="transmembrane region" description="Helical" evidence="8">
    <location>
        <begin position="69"/>
        <end position="90"/>
    </location>
</feature>
<protein>
    <recommendedName>
        <fullName evidence="8">Phosphate transport system permease protein PstA</fullName>
    </recommendedName>
</protein>
<dbReference type="PROSITE" id="PS50928">
    <property type="entry name" value="ABC_TM1"/>
    <property type="match status" value="1"/>
</dbReference>
<dbReference type="NCBIfam" id="TIGR00974">
    <property type="entry name" value="3a0107s02c"/>
    <property type="match status" value="1"/>
</dbReference>
<keyword evidence="5 8" id="KW-0812">Transmembrane</keyword>